<accession>A0AB34FH26</accession>
<dbReference type="PROSITE" id="PS50066">
    <property type="entry name" value="MADS_BOX_2"/>
    <property type="match status" value="1"/>
</dbReference>
<dbReference type="InterPro" id="IPR002100">
    <property type="entry name" value="TF_MADSbox"/>
</dbReference>
<keyword evidence="2" id="KW-0805">Transcription regulation</keyword>
<evidence type="ECO:0000313" key="7">
    <source>
        <dbReference type="EMBL" id="KAJ6437640.1"/>
    </source>
</evidence>
<dbReference type="SUPFAM" id="SSF55455">
    <property type="entry name" value="SRF-like"/>
    <property type="match status" value="1"/>
</dbReference>
<dbReference type="CDD" id="cd00120">
    <property type="entry name" value="MADS"/>
    <property type="match status" value="1"/>
</dbReference>
<feature type="domain" description="MADS-box" evidence="6">
    <location>
        <begin position="1"/>
        <end position="49"/>
    </location>
</feature>
<comment type="subcellular location">
    <subcellularLocation>
        <location evidence="1">Nucleus</location>
    </subcellularLocation>
</comment>
<dbReference type="GO" id="GO:0003677">
    <property type="term" value="F:DNA binding"/>
    <property type="evidence" value="ECO:0007669"/>
    <property type="project" value="UniProtKB-KW"/>
</dbReference>
<dbReference type="GO" id="GO:0046983">
    <property type="term" value="F:protein dimerization activity"/>
    <property type="evidence" value="ECO:0007669"/>
    <property type="project" value="InterPro"/>
</dbReference>
<evidence type="ECO:0000256" key="2">
    <source>
        <dbReference type="ARBA" id="ARBA00023015"/>
    </source>
</evidence>
<evidence type="ECO:0000259" key="6">
    <source>
        <dbReference type="PROSITE" id="PS50066"/>
    </source>
</evidence>
<dbReference type="EMBL" id="JAQHRD010000011">
    <property type="protein sequence ID" value="KAJ6437640.1"/>
    <property type="molecule type" value="Genomic_DNA"/>
</dbReference>
<keyword evidence="8" id="KW-1185">Reference proteome</keyword>
<dbReference type="AlphaFoldDB" id="A0AB34FH26"/>
<evidence type="ECO:0000313" key="8">
    <source>
        <dbReference type="Proteomes" id="UP001163105"/>
    </source>
</evidence>
<reference evidence="7" key="1">
    <citation type="submission" date="2023-01" db="EMBL/GenBank/DDBJ databases">
        <title>The growth and conidiation of Purpureocillium lavendulum are regulated by nitrogen source and histone H3K14 acetylation.</title>
        <authorList>
            <person name="Tang P."/>
            <person name="Han J."/>
            <person name="Zhang C."/>
            <person name="Tang P."/>
            <person name="Qi F."/>
            <person name="Zhang K."/>
            <person name="Liang L."/>
        </authorList>
    </citation>
    <scope>NUCLEOTIDE SEQUENCE</scope>
    <source>
        <strain evidence="7">YMF1.00683</strain>
    </source>
</reference>
<dbReference type="Proteomes" id="UP001163105">
    <property type="component" value="Unassembled WGS sequence"/>
</dbReference>
<protein>
    <submittedName>
        <fullName evidence="7">Cerato-platanin</fullName>
    </submittedName>
</protein>
<evidence type="ECO:0000256" key="1">
    <source>
        <dbReference type="ARBA" id="ARBA00004123"/>
    </source>
</evidence>
<dbReference type="InterPro" id="IPR036879">
    <property type="entry name" value="TF_MADSbox_sf"/>
</dbReference>
<keyword evidence="3" id="KW-0238">DNA-binding</keyword>
<name>A0AB34FH26_9HYPO</name>
<dbReference type="Pfam" id="PF00319">
    <property type="entry name" value="SRF-TF"/>
    <property type="match status" value="1"/>
</dbReference>
<keyword evidence="4" id="KW-0804">Transcription</keyword>
<dbReference type="SMART" id="SM00432">
    <property type="entry name" value="MADS"/>
    <property type="match status" value="1"/>
</dbReference>
<dbReference type="GO" id="GO:0045944">
    <property type="term" value="P:positive regulation of transcription by RNA polymerase II"/>
    <property type="evidence" value="ECO:0007669"/>
    <property type="project" value="UniProtKB-ARBA"/>
</dbReference>
<keyword evidence="5" id="KW-0539">Nucleus</keyword>
<sequence length="637" mass="70517">MGRRKVEIRKLPSQRDRNATYKKRKPGLVKKARELAVLTDSCVHLSILNRDKWEEHRFSVDDLPAAPAASGGDGSAARAPPPTPFQIQEETNGCEGTGALALLSWAPEEPIAPTEDWQAPGASQGMDGTLASLSSWCNGDVGLAPLVTAGSYVAGYASSDLALGKLDRLQAISWAGLRTKRDIAALGAALRRNAKHLRGLTLDFIGWDLVMNHWNTAGDRASYMSRHVFQIEPTSASLQYPALNALSLSGLDITPYAQGLACAMRSPSLRSITLRRCPGWDAFLCFFVEPGSEPTLLNLEIYQPVHFYDPDDADVVVREFLNSARGLQNIYVSIPGPCDTKSLWRMIAARHSSTLRRLAYHVREINLDDESKHFEKEMDMNDLGLISESFWNRLLGGDTEFDGDESDDSGSDELRLNHDSWFDEQSPNPLGNLQLECIGLACRPFRLVRLPPDPRLSQQLTTGQIEVLEPFTKKNCLRMLHIRQSGSDIRCFGSWAFGRKSPPRLPLVEHPPTESRRDVLFLGDKEPGWVSTVPGQTGLVPVETVLNGGFCHFADWVFGKDGISSLEMVVYGDFSCQGRLGQDCFMLRRGGTIGGQAYPYSFYFPESQDDPDLEKLLSQNPGFLEACPTETLLVSRQ</sequence>
<gene>
    <name evidence="7" type="ORF">O9K51_09847</name>
</gene>
<dbReference type="GO" id="GO:0005634">
    <property type="term" value="C:nucleus"/>
    <property type="evidence" value="ECO:0007669"/>
    <property type="project" value="UniProtKB-SubCell"/>
</dbReference>
<evidence type="ECO:0000256" key="5">
    <source>
        <dbReference type="ARBA" id="ARBA00023242"/>
    </source>
</evidence>
<evidence type="ECO:0000256" key="3">
    <source>
        <dbReference type="ARBA" id="ARBA00023125"/>
    </source>
</evidence>
<dbReference type="Gene3D" id="3.40.1810.10">
    <property type="entry name" value="Transcription factor, MADS-box"/>
    <property type="match status" value="1"/>
</dbReference>
<evidence type="ECO:0000256" key="4">
    <source>
        <dbReference type="ARBA" id="ARBA00023163"/>
    </source>
</evidence>
<organism evidence="7 8">
    <name type="scientific">Purpureocillium lavendulum</name>
    <dbReference type="NCBI Taxonomy" id="1247861"/>
    <lineage>
        <taxon>Eukaryota</taxon>
        <taxon>Fungi</taxon>
        <taxon>Dikarya</taxon>
        <taxon>Ascomycota</taxon>
        <taxon>Pezizomycotina</taxon>
        <taxon>Sordariomycetes</taxon>
        <taxon>Hypocreomycetidae</taxon>
        <taxon>Hypocreales</taxon>
        <taxon>Ophiocordycipitaceae</taxon>
        <taxon>Purpureocillium</taxon>
    </lineage>
</organism>
<proteinExistence type="predicted"/>
<comment type="caution">
    <text evidence="7">The sequence shown here is derived from an EMBL/GenBank/DDBJ whole genome shotgun (WGS) entry which is preliminary data.</text>
</comment>
<dbReference type="PRINTS" id="PR00404">
    <property type="entry name" value="MADSDOMAIN"/>
</dbReference>